<dbReference type="GeneID" id="22914674"/>
<sequence>MVDEQVPEDQRSDVKGETATNSVNELWGEINSLTLKQQVDNVVQQKNVELMSKMEKIVDNVRTLRRIHQFVAARQAEINNDLATYWFNSPYHKWIMTYVLVEPILLTLFPLLK</sequence>
<accession>A0A023B155</accession>
<keyword evidence="3" id="KW-1185">Reference proteome</keyword>
<dbReference type="RefSeq" id="XP_011132252.1">
    <property type="nucleotide sequence ID" value="XM_011133950.1"/>
</dbReference>
<dbReference type="EMBL" id="AFNH02000991">
    <property type="protein sequence ID" value="EZG46743.1"/>
    <property type="molecule type" value="Genomic_DNA"/>
</dbReference>
<comment type="caution">
    <text evidence="2">The sequence shown here is derived from an EMBL/GenBank/DDBJ whole genome shotgun (WGS) entry which is preliminary data.</text>
</comment>
<keyword evidence="1" id="KW-0472">Membrane</keyword>
<evidence type="ECO:0000256" key="1">
    <source>
        <dbReference type="SAM" id="Phobius"/>
    </source>
</evidence>
<gene>
    <name evidence="2" type="ORF">GNI_133110</name>
</gene>
<protein>
    <submittedName>
        <fullName evidence="2">Transmembrane protein</fullName>
    </submittedName>
</protein>
<reference evidence="2" key="1">
    <citation type="submission" date="2013-12" db="EMBL/GenBank/DDBJ databases">
        <authorList>
            <person name="Omoto C.K."/>
            <person name="Sibley D."/>
            <person name="Venepally P."/>
            <person name="Hadjithomas M."/>
            <person name="Karamycheva S."/>
            <person name="Brunk B."/>
            <person name="Roos D."/>
            <person name="Caler E."/>
            <person name="Lorenzi H."/>
        </authorList>
    </citation>
    <scope>NUCLEOTIDE SEQUENCE</scope>
</reference>
<dbReference type="Proteomes" id="UP000019763">
    <property type="component" value="Unassembled WGS sequence"/>
</dbReference>
<dbReference type="VEuPathDB" id="CryptoDB:GNI_133110"/>
<evidence type="ECO:0000313" key="2">
    <source>
        <dbReference type="EMBL" id="EZG46743.1"/>
    </source>
</evidence>
<proteinExistence type="predicted"/>
<name>A0A023B155_GRENI</name>
<keyword evidence="1 2" id="KW-0812">Transmembrane</keyword>
<evidence type="ECO:0000313" key="3">
    <source>
        <dbReference type="Proteomes" id="UP000019763"/>
    </source>
</evidence>
<keyword evidence="1" id="KW-1133">Transmembrane helix</keyword>
<dbReference type="AlphaFoldDB" id="A0A023B155"/>
<feature type="transmembrane region" description="Helical" evidence="1">
    <location>
        <begin position="94"/>
        <end position="112"/>
    </location>
</feature>
<organism evidence="2 3">
    <name type="scientific">Gregarina niphandrodes</name>
    <name type="common">Septate eugregarine</name>
    <dbReference type="NCBI Taxonomy" id="110365"/>
    <lineage>
        <taxon>Eukaryota</taxon>
        <taxon>Sar</taxon>
        <taxon>Alveolata</taxon>
        <taxon>Apicomplexa</taxon>
        <taxon>Conoidasida</taxon>
        <taxon>Gregarinasina</taxon>
        <taxon>Eugregarinorida</taxon>
        <taxon>Gregarinidae</taxon>
        <taxon>Gregarina</taxon>
    </lineage>
</organism>